<organism evidence="2">
    <name type="scientific">bioreactor metagenome</name>
    <dbReference type="NCBI Taxonomy" id="1076179"/>
    <lineage>
        <taxon>unclassified sequences</taxon>
        <taxon>metagenomes</taxon>
        <taxon>ecological metagenomes</taxon>
    </lineage>
</organism>
<dbReference type="InterPro" id="IPR038251">
    <property type="entry name" value="PdxB_dimer_sf"/>
</dbReference>
<dbReference type="GO" id="GO:0046983">
    <property type="term" value="F:protein dimerization activity"/>
    <property type="evidence" value="ECO:0007669"/>
    <property type="project" value="InterPro"/>
</dbReference>
<dbReference type="AlphaFoldDB" id="A0A645EJX1"/>
<evidence type="ECO:0000313" key="2">
    <source>
        <dbReference type="EMBL" id="MPN01429.1"/>
    </source>
</evidence>
<comment type="caution">
    <text evidence="2">The sequence shown here is derived from an EMBL/GenBank/DDBJ whole genome shotgun (WGS) entry which is preliminary data.</text>
</comment>
<keyword evidence="2" id="KW-0560">Oxidoreductase</keyword>
<accession>A0A645EJX1</accession>
<reference evidence="2" key="1">
    <citation type="submission" date="2019-08" db="EMBL/GenBank/DDBJ databases">
        <authorList>
            <person name="Kucharzyk K."/>
            <person name="Murdoch R.W."/>
            <person name="Higgins S."/>
            <person name="Loffler F."/>
        </authorList>
    </citation>
    <scope>NUCLEOTIDE SEQUENCE</scope>
</reference>
<dbReference type="GO" id="GO:0033711">
    <property type="term" value="F:4-phosphoerythronate dehydrogenase activity"/>
    <property type="evidence" value="ECO:0007669"/>
    <property type="project" value="UniProtKB-EC"/>
</dbReference>
<dbReference type="EC" id="1.1.1.290" evidence="2"/>
<dbReference type="InterPro" id="IPR024531">
    <property type="entry name" value="Erythronate-4-P_DHase_dimer"/>
</dbReference>
<proteinExistence type="predicted"/>
<sequence length="107" mass="12305">MSVHAISDYFGLGLNNWQPSGVELPSEPAIRIDGEKLSEQQIISKAILHTYDIRKDDILFRNIPSDFEKQRGDYPTRREFPAYTIEVNNIPEITINKLKLLGFNTKN</sequence>
<protein>
    <submittedName>
        <fullName evidence="2">Erythronate-4-phosphate dehydrogenase</fullName>
        <ecNumber evidence="2">1.1.1.290</ecNumber>
    </submittedName>
</protein>
<dbReference type="EMBL" id="VSSQ01047439">
    <property type="protein sequence ID" value="MPN01429.1"/>
    <property type="molecule type" value="Genomic_DNA"/>
</dbReference>
<evidence type="ECO:0000259" key="1">
    <source>
        <dbReference type="Pfam" id="PF11890"/>
    </source>
</evidence>
<gene>
    <name evidence="2" type="primary">pdxB_16</name>
    <name evidence="2" type="ORF">SDC9_148638</name>
</gene>
<dbReference type="Gene3D" id="3.30.1370.170">
    <property type="match status" value="1"/>
</dbReference>
<feature type="domain" description="Erythronate-4-phosphate dehydrogenase dimerisation" evidence="1">
    <location>
        <begin position="24"/>
        <end position="101"/>
    </location>
</feature>
<name>A0A645EJX1_9ZZZZ</name>
<dbReference type="Pfam" id="PF11890">
    <property type="entry name" value="DUF3410"/>
    <property type="match status" value="1"/>
</dbReference>